<gene>
    <name evidence="2" type="ORF">AVDCRST_MAG23-2343</name>
</gene>
<dbReference type="EMBL" id="CADCWD010000078">
    <property type="protein sequence ID" value="CAA9543825.1"/>
    <property type="molecule type" value="Genomic_DNA"/>
</dbReference>
<feature type="region of interest" description="Disordered" evidence="1">
    <location>
        <begin position="1"/>
        <end position="22"/>
    </location>
</feature>
<evidence type="ECO:0000256" key="1">
    <source>
        <dbReference type="SAM" id="MobiDB-lite"/>
    </source>
</evidence>
<proteinExistence type="predicted"/>
<organism evidence="2">
    <name type="scientific">uncultured Sphingosinicella sp</name>
    <dbReference type="NCBI Taxonomy" id="478748"/>
    <lineage>
        <taxon>Bacteria</taxon>
        <taxon>Pseudomonadati</taxon>
        <taxon>Pseudomonadota</taxon>
        <taxon>Alphaproteobacteria</taxon>
        <taxon>Sphingomonadales</taxon>
        <taxon>Sphingosinicellaceae</taxon>
        <taxon>Sphingosinicella</taxon>
        <taxon>environmental samples</taxon>
    </lineage>
</organism>
<protein>
    <submittedName>
        <fullName evidence="2">Uncharacterized protein</fullName>
    </submittedName>
</protein>
<accession>A0A6J4UA61</accession>
<evidence type="ECO:0000313" key="2">
    <source>
        <dbReference type="EMBL" id="CAA9543825.1"/>
    </source>
</evidence>
<name>A0A6J4UA61_9SPHN</name>
<dbReference type="AlphaFoldDB" id="A0A6J4UA61"/>
<reference evidence="2" key="1">
    <citation type="submission" date="2020-02" db="EMBL/GenBank/DDBJ databases">
        <authorList>
            <person name="Meier V. D."/>
        </authorList>
    </citation>
    <scope>NUCLEOTIDE SEQUENCE</scope>
    <source>
        <strain evidence="2">AVDCRST_MAG23</strain>
    </source>
</reference>
<sequence>MSGTGASKPLHHSIPVIPASTRNPPALLQHAVRVPKQRHYVKNNNRKGTNIRTAIRLGVTSMGAFVPFLTGSKTASN</sequence>